<dbReference type="EMBL" id="LJIJ01001378">
    <property type="protein sequence ID" value="ODM91921.1"/>
    <property type="molecule type" value="Genomic_DNA"/>
</dbReference>
<dbReference type="Proteomes" id="UP000094527">
    <property type="component" value="Unassembled WGS sequence"/>
</dbReference>
<evidence type="ECO:0000256" key="4">
    <source>
        <dbReference type="ARBA" id="ARBA00022825"/>
    </source>
</evidence>
<evidence type="ECO:0000256" key="6">
    <source>
        <dbReference type="RuleBase" id="RU363034"/>
    </source>
</evidence>
<dbReference type="InterPro" id="IPR033116">
    <property type="entry name" value="TRYPSIN_SER"/>
</dbReference>
<evidence type="ECO:0000256" key="1">
    <source>
        <dbReference type="ARBA" id="ARBA00004613"/>
    </source>
</evidence>
<evidence type="ECO:0000256" key="3">
    <source>
        <dbReference type="ARBA" id="ARBA00022670"/>
    </source>
</evidence>
<proteinExistence type="predicted"/>
<gene>
    <name evidence="8" type="ORF">Ocin01_14758</name>
</gene>
<reference evidence="8 9" key="1">
    <citation type="journal article" date="2016" name="Genome Biol. Evol.">
        <title>Gene Family Evolution Reflects Adaptation to Soil Environmental Stressors in the Genome of the Collembolan Orchesella cincta.</title>
        <authorList>
            <person name="Faddeeva-Vakhrusheva A."/>
            <person name="Derks M.F."/>
            <person name="Anvar S.Y."/>
            <person name="Agamennone V."/>
            <person name="Suring W."/>
            <person name="Smit S."/>
            <person name="van Straalen N.M."/>
            <person name="Roelofs D."/>
        </authorList>
    </citation>
    <scope>NUCLEOTIDE SEQUENCE [LARGE SCALE GENOMIC DNA]</scope>
    <source>
        <tissue evidence="8">Mixed pool</tissue>
    </source>
</reference>
<name>A0A1D2MG88_ORCCI</name>
<dbReference type="PRINTS" id="PR00722">
    <property type="entry name" value="CHYMOTRYPSIN"/>
</dbReference>
<evidence type="ECO:0000313" key="8">
    <source>
        <dbReference type="EMBL" id="ODM91921.1"/>
    </source>
</evidence>
<dbReference type="PROSITE" id="PS50240">
    <property type="entry name" value="TRYPSIN_DOM"/>
    <property type="match status" value="1"/>
</dbReference>
<accession>A0A1D2MG88</accession>
<dbReference type="CDD" id="cd00190">
    <property type="entry name" value="Tryp_SPc"/>
    <property type="match status" value="1"/>
</dbReference>
<evidence type="ECO:0000256" key="2">
    <source>
        <dbReference type="ARBA" id="ARBA00022525"/>
    </source>
</evidence>
<protein>
    <submittedName>
        <fullName evidence="8">Trypsin-1</fullName>
    </submittedName>
</protein>
<dbReference type="PROSITE" id="PS00135">
    <property type="entry name" value="TRYPSIN_SER"/>
    <property type="match status" value="1"/>
</dbReference>
<dbReference type="SUPFAM" id="SSF50494">
    <property type="entry name" value="Trypsin-like serine proteases"/>
    <property type="match status" value="1"/>
</dbReference>
<dbReference type="STRING" id="48709.A0A1D2MG88"/>
<dbReference type="SMART" id="SM00020">
    <property type="entry name" value="Tryp_SPc"/>
    <property type="match status" value="1"/>
</dbReference>
<keyword evidence="5" id="KW-1015">Disulfide bond</keyword>
<keyword evidence="4 6" id="KW-0720">Serine protease</keyword>
<comment type="subcellular location">
    <subcellularLocation>
        <location evidence="1">Secreted</location>
    </subcellularLocation>
</comment>
<organism evidence="8 9">
    <name type="scientific">Orchesella cincta</name>
    <name type="common">Springtail</name>
    <name type="synonym">Podura cincta</name>
    <dbReference type="NCBI Taxonomy" id="48709"/>
    <lineage>
        <taxon>Eukaryota</taxon>
        <taxon>Metazoa</taxon>
        <taxon>Ecdysozoa</taxon>
        <taxon>Arthropoda</taxon>
        <taxon>Hexapoda</taxon>
        <taxon>Collembola</taxon>
        <taxon>Entomobryomorpha</taxon>
        <taxon>Entomobryoidea</taxon>
        <taxon>Orchesellidae</taxon>
        <taxon>Orchesellinae</taxon>
        <taxon>Orchesella</taxon>
    </lineage>
</organism>
<dbReference type="GO" id="GO:0005576">
    <property type="term" value="C:extracellular region"/>
    <property type="evidence" value="ECO:0007669"/>
    <property type="project" value="UniProtKB-SubCell"/>
</dbReference>
<dbReference type="InterPro" id="IPR043504">
    <property type="entry name" value="Peptidase_S1_PA_chymotrypsin"/>
</dbReference>
<keyword evidence="3 6" id="KW-0645">Protease</keyword>
<keyword evidence="6" id="KW-0378">Hydrolase</keyword>
<comment type="caution">
    <text evidence="8">The sequence shown here is derived from an EMBL/GenBank/DDBJ whole genome shotgun (WGS) entry which is preliminary data.</text>
</comment>
<dbReference type="PANTHER" id="PTHR24252">
    <property type="entry name" value="ACROSIN-RELATED"/>
    <property type="match status" value="1"/>
</dbReference>
<dbReference type="AlphaFoldDB" id="A0A1D2MG88"/>
<dbReference type="InterPro" id="IPR018114">
    <property type="entry name" value="TRYPSIN_HIS"/>
</dbReference>
<dbReference type="GO" id="GO:0016485">
    <property type="term" value="P:protein processing"/>
    <property type="evidence" value="ECO:0007669"/>
    <property type="project" value="UniProtKB-ARBA"/>
</dbReference>
<evidence type="ECO:0000256" key="5">
    <source>
        <dbReference type="ARBA" id="ARBA00023157"/>
    </source>
</evidence>
<dbReference type="InterPro" id="IPR001254">
    <property type="entry name" value="Trypsin_dom"/>
</dbReference>
<evidence type="ECO:0000259" key="7">
    <source>
        <dbReference type="PROSITE" id="PS50240"/>
    </source>
</evidence>
<dbReference type="InterPro" id="IPR001314">
    <property type="entry name" value="Peptidase_S1A"/>
</dbReference>
<dbReference type="OrthoDB" id="10059102at2759"/>
<sequence>MTGPIQENSQETLIVGGTIAERGEFPYQVQLQFFGHYCGAAVYNKNWIITAAHCAGGTIFDYIAVTNQYNIVQNEGSERKHFIEKIVKHPEFDGKTYFNDIALMKTRSEMVLDELVTAIPMPPEEFHETPVGTLANVTGWGATTEGGLNAIYLHYVTMPIIGDEPCQEMMGATTVLNSMICAGQEEGGKDSCQGDSGGPMVCDDTGEKYLCGIVSWGRGCGRPGLPGVYTQVSHFLSWIDSVIANETLSAY</sequence>
<dbReference type="PROSITE" id="PS00134">
    <property type="entry name" value="TRYPSIN_HIS"/>
    <property type="match status" value="1"/>
</dbReference>
<dbReference type="Pfam" id="PF00089">
    <property type="entry name" value="Trypsin"/>
    <property type="match status" value="1"/>
</dbReference>
<dbReference type="Gene3D" id="2.40.10.10">
    <property type="entry name" value="Trypsin-like serine proteases"/>
    <property type="match status" value="2"/>
</dbReference>
<keyword evidence="9" id="KW-1185">Reference proteome</keyword>
<evidence type="ECO:0000313" key="9">
    <source>
        <dbReference type="Proteomes" id="UP000094527"/>
    </source>
</evidence>
<dbReference type="PANTHER" id="PTHR24252:SF7">
    <property type="entry name" value="HYALIN"/>
    <property type="match status" value="1"/>
</dbReference>
<dbReference type="FunFam" id="2.40.10.10:FF:000047">
    <property type="entry name" value="Trypsin eta"/>
    <property type="match status" value="1"/>
</dbReference>
<keyword evidence="2" id="KW-0964">Secreted</keyword>
<dbReference type="InterPro" id="IPR009003">
    <property type="entry name" value="Peptidase_S1_PA"/>
</dbReference>
<feature type="domain" description="Peptidase S1" evidence="7">
    <location>
        <begin position="14"/>
        <end position="244"/>
    </location>
</feature>
<dbReference type="GO" id="GO:0004252">
    <property type="term" value="F:serine-type endopeptidase activity"/>
    <property type="evidence" value="ECO:0007669"/>
    <property type="project" value="InterPro"/>
</dbReference>